<keyword evidence="2 5" id="KW-0378">Hydrolase</keyword>
<proteinExistence type="inferred from homology"/>
<protein>
    <submittedName>
        <fullName evidence="5">D-Ala-D-Ala carboxypeptidase</fullName>
        <ecNumber evidence="5">3.4.16.4</ecNumber>
    </submittedName>
</protein>
<keyword evidence="3" id="KW-0732">Signal</keyword>
<sequence length="455" mass="50052">MRIAIIFSTFLLFTSALYAESNNKIEQLIQKKLPQATVAVLVKDLKSNEVVYSRNAEKLLAPASSMKLLTAAAALYQLSPGYKFETRLMSKGDDVYIVFNGSPSLTSNDLTLLLAKLPKNIKGDLIVDVSHFKPPYYPSGTSFDDLGWYYAAPDTAAILDENAVAFKFISAKELGKPVQIKSQSPNNPIHIINEVRSVSAQTEKNHCNMNIDVLTGNTLKLYGCLTQYKDPLLMKLAIPEPVGRAKELIRDYLKQKHIILKGHIITGKVPADAKTISRLESPGLTQLVTHMLLESDNLYANSLTKELGYRVTGEGSYKQGVFAIKQILSKNTQVDVNKISVYDGVGTRYNLVTAEQMVNLLTDLYQNEELRSILLNALPQSGSTGSLKARMNKTVLNQLVYAKTGTLHDVSSLSGFLIRPGKNPLAFSIIINGVDKPIAVAKALEEEILLAVYGE</sequence>
<evidence type="ECO:0000256" key="2">
    <source>
        <dbReference type="ARBA" id="ARBA00022801"/>
    </source>
</evidence>
<dbReference type="SUPFAM" id="SSF56601">
    <property type="entry name" value="beta-lactamase/transpeptidase-like"/>
    <property type="match status" value="1"/>
</dbReference>
<feature type="chain" id="PRO_5017044829" evidence="3">
    <location>
        <begin position="20"/>
        <end position="455"/>
    </location>
</feature>
<reference evidence="5 7" key="2">
    <citation type="submission" date="2018-06" db="EMBL/GenBank/DDBJ databases">
        <authorList>
            <consortium name="Pathogen Informatics"/>
            <person name="Doyle S."/>
        </authorList>
    </citation>
    <scope>NUCLEOTIDE SEQUENCE [LARGE SCALE GENOMIC DNA]</scope>
    <source>
        <strain evidence="5 7">NCTC12437</strain>
    </source>
</reference>
<keyword evidence="6" id="KW-1185">Reference proteome</keyword>
<dbReference type="Proteomes" id="UP000054735">
    <property type="component" value="Unassembled WGS sequence"/>
</dbReference>
<gene>
    <name evidence="5" type="primary">dacB_2</name>
    <name evidence="4" type="ORF">Lbir_0864</name>
    <name evidence="5" type="ORF">NCTC12437_01460</name>
</gene>
<dbReference type="EMBL" id="LNXT01000010">
    <property type="protein sequence ID" value="KTC74399.1"/>
    <property type="molecule type" value="Genomic_DNA"/>
</dbReference>
<dbReference type="PANTHER" id="PTHR30023">
    <property type="entry name" value="D-ALANYL-D-ALANINE CARBOXYPEPTIDASE"/>
    <property type="match status" value="1"/>
</dbReference>
<keyword evidence="5" id="KW-0121">Carboxypeptidase</keyword>
<name>A0A378IA18_9GAMM</name>
<evidence type="ECO:0000256" key="3">
    <source>
        <dbReference type="SAM" id="SignalP"/>
    </source>
</evidence>
<keyword evidence="5" id="KW-0645">Protease</keyword>
<evidence type="ECO:0000313" key="4">
    <source>
        <dbReference type="EMBL" id="KTC74399.1"/>
    </source>
</evidence>
<evidence type="ECO:0000313" key="7">
    <source>
        <dbReference type="Proteomes" id="UP000255066"/>
    </source>
</evidence>
<organism evidence="5 7">
    <name type="scientific">Legionella birminghamensis</name>
    <dbReference type="NCBI Taxonomy" id="28083"/>
    <lineage>
        <taxon>Bacteria</taxon>
        <taxon>Pseudomonadati</taxon>
        <taxon>Pseudomonadota</taxon>
        <taxon>Gammaproteobacteria</taxon>
        <taxon>Legionellales</taxon>
        <taxon>Legionellaceae</taxon>
        <taxon>Legionella</taxon>
    </lineage>
</organism>
<accession>A0A378IA18</accession>
<evidence type="ECO:0000256" key="1">
    <source>
        <dbReference type="ARBA" id="ARBA00006096"/>
    </source>
</evidence>
<dbReference type="STRING" id="28083.Lbir_0864"/>
<dbReference type="InterPro" id="IPR000667">
    <property type="entry name" value="Peptidase_S13"/>
</dbReference>
<dbReference type="GO" id="GO:0006508">
    <property type="term" value="P:proteolysis"/>
    <property type="evidence" value="ECO:0007669"/>
    <property type="project" value="InterPro"/>
</dbReference>
<dbReference type="AlphaFoldDB" id="A0A378IA18"/>
<dbReference type="GO" id="GO:0009002">
    <property type="term" value="F:serine-type D-Ala-D-Ala carboxypeptidase activity"/>
    <property type="evidence" value="ECO:0007669"/>
    <property type="project" value="UniProtKB-EC"/>
</dbReference>
<evidence type="ECO:0000313" key="6">
    <source>
        <dbReference type="Proteomes" id="UP000054735"/>
    </source>
</evidence>
<dbReference type="Pfam" id="PF02113">
    <property type="entry name" value="Peptidase_S13"/>
    <property type="match status" value="1"/>
</dbReference>
<dbReference type="EC" id="3.4.16.4" evidence="5"/>
<dbReference type="Proteomes" id="UP000255066">
    <property type="component" value="Unassembled WGS sequence"/>
</dbReference>
<dbReference type="NCBIfam" id="TIGR00666">
    <property type="entry name" value="PBP4"/>
    <property type="match status" value="1"/>
</dbReference>
<comment type="similarity">
    <text evidence="1">Belongs to the peptidase S13 family.</text>
</comment>
<feature type="signal peptide" evidence="3">
    <location>
        <begin position="1"/>
        <end position="19"/>
    </location>
</feature>
<dbReference type="EMBL" id="UGNW01000001">
    <property type="protein sequence ID" value="STX31686.1"/>
    <property type="molecule type" value="Genomic_DNA"/>
</dbReference>
<dbReference type="OrthoDB" id="9802627at2"/>
<reference evidence="4 6" key="1">
    <citation type="submission" date="2015-11" db="EMBL/GenBank/DDBJ databases">
        <title>Genomic analysis of 38 Legionella species identifies large and diverse effector repertoires.</title>
        <authorList>
            <person name="Burstein D."/>
            <person name="Amaro F."/>
            <person name="Zusman T."/>
            <person name="Lifshitz Z."/>
            <person name="Cohen O."/>
            <person name="Gilbert J.A."/>
            <person name="Pupko T."/>
            <person name="Shuman H.A."/>
            <person name="Segal G."/>
        </authorList>
    </citation>
    <scope>NUCLEOTIDE SEQUENCE [LARGE SCALE GENOMIC DNA]</scope>
    <source>
        <strain evidence="4 6">CDC#1407-AL-14</strain>
    </source>
</reference>
<dbReference type="InterPro" id="IPR012338">
    <property type="entry name" value="Beta-lactam/transpept-like"/>
</dbReference>
<dbReference type="RefSeq" id="WP_058522963.1">
    <property type="nucleotide sequence ID" value="NZ_CAAAHV010000012.1"/>
</dbReference>
<dbReference type="PANTHER" id="PTHR30023:SF0">
    <property type="entry name" value="PENICILLIN-SENSITIVE CARBOXYPEPTIDASE A"/>
    <property type="match status" value="1"/>
</dbReference>
<evidence type="ECO:0000313" key="5">
    <source>
        <dbReference type="EMBL" id="STX31686.1"/>
    </source>
</evidence>
<dbReference type="Gene3D" id="3.40.710.10">
    <property type="entry name" value="DD-peptidase/beta-lactamase superfamily"/>
    <property type="match status" value="2"/>
</dbReference>
<dbReference type="PRINTS" id="PR00922">
    <property type="entry name" value="DADACBPTASE3"/>
</dbReference>
<dbReference type="GO" id="GO:0000270">
    <property type="term" value="P:peptidoglycan metabolic process"/>
    <property type="evidence" value="ECO:0007669"/>
    <property type="project" value="TreeGrafter"/>
</dbReference>